<organism evidence="2 3">
    <name type="scientific">Candidatus Uhrbacteria bacterium RIFOXYB2_FULL_57_15</name>
    <dbReference type="NCBI Taxonomy" id="1802422"/>
    <lineage>
        <taxon>Bacteria</taxon>
        <taxon>Candidatus Uhriibacteriota</taxon>
    </lineage>
</organism>
<dbReference type="Gene3D" id="1.10.10.10">
    <property type="entry name" value="Winged helix-like DNA-binding domain superfamily/Winged helix DNA-binding domain"/>
    <property type="match status" value="1"/>
</dbReference>
<reference evidence="2 3" key="1">
    <citation type="journal article" date="2016" name="Nat. Commun.">
        <title>Thousands of microbial genomes shed light on interconnected biogeochemical processes in an aquifer system.</title>
        <authorList>
            <person name="Anantharaman K."/>
            <person name="Brown C.T."/>
            <person name="Hug L.A."/>
            <person name="Sharon I."/>
            <person name="Castelle C.J."/>
            <person name="Probst A.J."/>
            <person name="Thomas B.C."/>
            <person name="Singh A."/>
            <person name="Wilkins M.J."/>
            <person name="Karaoz U."/>
            <person name="Brodie E.L."/>
            <person name="Williams K.H."/>
            <person name="Hubbard S.S."/>
            <person name="Banfield J.F."/>
        </authorList>
    </citation>
    <scope>NUCLEOTIDE SEQUENCE [LARGE SCALE GENOMIC DNA]</scope>
</reference>
<dbReference type="AlphaFoldDB" id="A0A1F7W702"/>
<dbReference type="PANTHER" id="PTHR34293">
    <property type="entry name" value="HTH-TYPE TRANSCRIPTIONAL REGULATOR TRMBL2"/>
    <property type="match status" value="1"/>
</dbReference>
<feature type="domain" description="HTH arsR-type" evidence="1">
    <location>
        <begin position="1"/>
        <end position="93"/>
    </location>
</feature>
<dbReference type="InterPro" id="IPR036390">
    <property type="entry name" value="WH_DNA-bd_sf"/>
</dbReference>
<proteinExistence type="predicted"/>
<dbReference type="GO" id="GO:0003700">
    <property type="term" value="F:DNA-binding transcription factor activity"/>
    <property type="evidence" value="ECO:0007669"/>
    <property type="project" value="InterPro"/>
</dbReference>
<dbReference type="InterPro" id="IPR001845">
    <property type="entry name" value="HTH_ArsR_DNA-bd_dom"/>
</dbReference>
<dbReference type="PANTHER" id="PTHR34293:SF1">
    <property type="entry name" value="HTH-TYPE TRANSCRIPTIONAL REGULATOR TRMBL2"/>
    <property type="match status" value="1"/>
</dbReference>
<dbReference type="InterPro" id="IPR002831">
    <property type="entry name" value="Tscrpt_reg_TrmB_N"/>
</dbReference>
<dbReference type="Pfam" id="PF01978">
    <property type="entry name" value="TrmB"/>
    <property type="match status" value="1"/>
</dbReference>
<protein>
    <recommendedName>
        <fullName evidence="1">HTH arsR-type domain-containing protein</fullName>
    </recommendedName>
</protein>
<comment type="caution">
    <text evidence="2">The sequence shown here is derived from an EMBL/GenBank/DDBJ whole genome shotgun (WGS) entry which is preliminary data.</text>
</comment>
<accession>A0A1F7W702</accession>
<gene>
    <name evidence="2" type="ORF">A2304_04245</name>
</gene>
<dbReference type="InterPro" id="IPR036388">
    <property type="entry name" value="WH-like_DNA-bd_sf"/>
</dbReference>
<evidence type="ECO:0000259" key="1">
    <source>
        <dbReference type="PROSITE" id="PS50987"/>
    </source>
</evidence>
<dbReference type="PROSITE" id="PS50987">
    <property type="entry name" value="HTH_ARSR_2"/>
    <property type="match status" value="1"/>
</dbReference>
<dbReference type="EMBL" id="MGFE01000019">
    <property type="protein sequence ID" value="OGL98550.1"/>
    <property type="molecule type" value="Genomic_DNA"/>
</dbReference>
<evidence type="ECO:0000313" key="3">
    <source>
        <dbReference type="Proteomes" id="UP000176501"/>
    </source>
</evidence>
<dbReference type="InterPro" id="IPR051797">
    <property type="entry name" value="TrmB-like"/>
</dbReference>
<evidence type="ECO:0000313" key="2">
    <source>
        <dbReference type="EMBL" id="OGL98550.1"/>
    </source>
</evidence>
<dbReference type="SUPFAM" id="SSF46785">
    <property type="entry name" value="Winged helix' DNA-binding domain"/>
    <property type="match status" value="1"/>
</dbReference>
<name>A0A1F7W702_9BACT</name>
<dbReference type="Proteomes" id="UP000176501">
    <property type="component" value="Unassembled WGS sequence"/>
</dbReference>
<sequence length="254" mass="28149">MPTSLIKLLENLGLSKREADVYLASLRLGESAAQDIAHATGLTRTTVASVLDRLASQGFVSVHRKAGKRLYWIEDPHILVEHERARLTVVEELAGRLHSEYHRADKKPDAEVTDASEAIVNMMVRVIDELPDGAEIRTIESPNAKHYQAVMSDELFLALTKRKAAKGIRTRSLVPAGSQSAIRPSALQKGIEVRGLPPGILFESSLWLFGSSLVLFSGTHTFAVRVNHRHMNEGIGSIFEYLWDQSQVHAQTVR</sequence>